<accession>E5A1I6</accession>
<name>E5A1I6_LEPMJ</name>
<evidence type="ECO:0000313" key="1">
    <source>
        <dbReference type="EMBL" id="CBX97450.1"/>
    </source>
</evidence>
<protein>
    <submittedName>
        <fullName evidence="1">Predicted protein</fullName>
    </submittedName>
</protein>
<gene>
    <name evidence="1" type="ORF">LEMA_uP105810.1</name>
</gene>
<dbReference type="VEuPathDB" id="FungiDB:LEMA_uP105810.1"/>
<reference evidence="2" key="1">
    <citation type="journal article" date="2011" name="Nat. Commun.">
        <title>Effector diversification within compartments of the Leptosphaeria maculans genome affected by Repeat-Induced Point mutations.</title>
        <authorList>
            <person name="Rouxel T."/>
            <person name="Grandaubert J."/>
            <person name="Hane J.K."/>
            <person name="Hoede C."/>
            <person name="van de Wouw A.P."/>
            <person name="Couloux A."/>
            <person name="Dominguez V."/>
            <person name="Anthouard V."/>
            <person name="Bally P."/>
            <person name="Bourras S."/>
            <person name="Cozijnsen A.J."/>
            <person name="Ciuffetti L.M."/>
            <person name="Degrave A."/>
            <person name="Dilmaghani A."/>
            <person name="Duret L."/>
            <person name="Fudal I."/>
            <person name="Goodwin S.B."/>
            <person name="Gout L."/>
            <person name="Glaser N."/>
            <person name="Linglin J."/>
            <person name="Kema G.H.J."/>
            <person name="Lapalu N."/>
            <person name="Lawrence C.B."/>
            <person name="May K."/>
            <person name="Meyer M."/>
            <person name="Ollivier B."/>
            <person name="Poulain J."/>
            <person name="Schoch C.L."/>
            <person name="Simon A."/>
            <person name="Spatafora J.W."/>
            <person name="Stachowiak A."/>
            <person name="Turgeon B.G."/>
            <person name="Tyler B.M."/>
            <person name="Vincent D."/>
            <person name="Weissenbach J."/>
            <person name="Amselem J."/>
            <person name="Quesneville H."/>
            <person name="Oliver R.P."/>
            <person name="Wincker P."/>
            <person name="Balesdent M.-H."/>
            <person name="Howlett B.J."/>
        </authorList>
    </citation>
    <scope>NUCLEOTIDE SEQUENCE [LARGE SCALE GENOMIC DNA]</scope>
    <source>
        <strain evidence="2">JN3 / isolate v23.1.3 / race Av1-4-5-6-7-8</strain>
    </source>
</reference>
<dbReference type="EMBL" id="FP929131">
    <property type="protein sequence ID" value="CBX97450.1"/>
    <property type="molecule type" value="Genomic_DNA"/>
</dbReference>
<dbReference type="HOGENOM" id="CLU_3050765_0_0_1"/>
<keyword evidence="2" id="KW-1185">Reference proteome</keyword>
<dbReference type="Proteomes" id="UP000002668">
    <property type="component" value="Genome"/>
</dbReference>
<organism evidence="2">
    <name type="scientific">Leptosphaeria maculans (strain JN3 / isolate v23.1.3 / race Av1-4-5-6-7-8)</name>
    <name type="common">Blackleg fungus</name>
    <name type="synonym">Phoma lingam</name>
    <dbReference type="NCBI Taxonomy" id="985895"/>
    <lineage>
        <taxon>Eukaryota</taxon>
        <taxon>Fungi</taxon>
        <taxon>Dikarya</taxon>
        <taxon>Ascomycota</taxon>
        <taxon>Pezizomycotina</taxon>
        <taxon>Dothideomycetes</taxon>
        <taxon>Pleosporomycetidae</taxon>
        <taxon>Pleosporales</taxon>
        <taxon>Pleosporineae</taxon>
        <taxon>Leptosphaeriaceae</taxon>
        <taxon>Plenodomus</taxon>
        <taxon>Plenodomus lingam/Leptosphaeria maculans species complex</taxon>
    </lineage>
</organism>
<sequence length="54" mass="5970">MPRAEEASLCMQSVEPVEHLEGITRQKREREAQLMSTGPHGAGLAWAARRPSIV</sequence>
<proteinExistence type="predicted"/>
<dbReference type="InParanoid" id="E5A1I6"/>
<dbReference type="AlphaFoldDB" id="E5A1I6"/>
<evidence type="ECO:0000313" key="2">
    <source>
        <dbReference type="Proteomes" id="UP000002668"/>
    </source>
</evidence>